<accession>A0ABU3IEG0</accession>
<feature type="coiled-coil region" evidence="1">
    <location>
        <begin position="82"/>
        <end position="163"/>
    </location>
</feature>
<comment type="caution">
    <text evidence="3">The sequence shown here is derived from an EMBL/GenBank/DDBJ whole genome shotgun (WGS) entry which is preliminary data.</text>
</comment>
<gene>
    <name evidence="3" type="ORF">RO950_02810</name>
</gene>
<organism evidence="3 4">
    <name type="scientific">Staphylococcus haemolyticus</name>
    <dbReference type="NCBI Taxonomy" id="1283"/>
    <lineage>
        <taxon>Bacteria</taxon>
        <taxon>Bacillati</taxon>
        <taxon>Bacillota</taxon>
        <taxon>Bacilli</taxon>
        <taxon>Bacillales</taxon>
        <taxon>Staphylococcaceae</taxon>
        <taxon>Staphylococcus</taxon>
    </lineage>
</organism>
<keyword evidence="1" id="KW-0175">Coiled coil</keyword>
<keyword evidence="2" id="KW-1133">Transmembrane helix</keyword>
<dbReference type="Proteomes" id="UP001269271">
    <property type="component" value="Unassembled WGS sequence"/>
</dbReference>
<dbReference type="EMBL" id="JAVSOO010000005">
    <property type="protein sequence ID" value="MDT4285952.1"/>
    <property type="molecule type" value="Genomic_DNA"/>
</dbReference>
<keyword evidence="2" id="KW-0812">Transmembrane</keyword>
<sequence>MDNDKEIRYQKLKSRFFYISIILGLIIISLVTLFFYRDDNAWLFLSFAGTAISIVLSVIAILITLIDVAGQRQQIADISESAKTLSRSTETLKKSIEDYQNDKNEIKQIINTAFNESIGNKLDEQTNEFIGLLERLKSESNGSEELEKNINEIKDLVIKSNKKEKLDLNNRKYTGHVRRGSPVVKIETDNDNPLNYGNIRIDYDSPLDSSNIKLRDE</sequence>
<evidence type="ECO:0000313" key="4">
    <source>
        <dbReference type="Proteomes" id="UP001269271"/>
    </source>
</evidence>
<keyword evidence="2" id="KW-0472">Membrane</keyword>
<dbReference type="RefSeq" id="WP_046309324.1">
    <property type="nucleotide sequence ID" value="NZ_CAJUXL010000100.1"/>
</dbReference>
<feature type="transmembrane region" description="Helical" evidence="2">
    <location>
        <begin position="16"/>
        <end position="36"/>
    </location>
</feature>
<keyword evidence="4" id="KW-1185">Reference proteome</keyword>
<evidence type="ECO:0000256" key="1">
    <source>
        <dbReference type="SAM" id="Coils"/>
    </source>
</evidence>
<protein>
    <submittedName>
        <fullName evidence="3">Uncharacterized protein</fullName>
    </submittedName>
</protein>
<name>A0ABU3IEG0_STAHA</name>
<feature type="transmembrane region" description="Helical" evidence="2">
    <location>
        <begin position="42"/>
        <end position="66"/>
    </location>
</feature>
<reference evidence="3 4" key="1">
    <citation type="submission" date="2023-08" db="EMBL/GenBank/DDBJ databases">
        <title>Genomic surveillance of Staphylococcus haemolyticus neonatal outbreak in southern France.</title>
        <authorList>
            <person name="Magnan C."/>
            <person name="Morsli M."/>
            <person name="Thiery B."/>
            <person name="Salipante F."/>
            <person name="Attar J."/>
            <person name="Massimo D.M."/>
            <person name="Ory J."/>
            <person name="Pantel A."/>
            <person name="Lavigne J.-P."/>
        </authorList>
    </citation>
    <scope>NUCLEOTIDE SEQUENCE [LARGE SCALE GENOMIC DNA]</scope>
    <source>
        <strain evidence="3 4">NSH026</strain>
    </source>
</reference>
<evidence type="ECO:0000256" key="2">
    <source>
        <dbReference type="SAM" id="Phobius"/>
    </source>
</evidence>
<evidence type="ECO:0000313" key="3">
    <source>
        <dbReference type="EMBL" id="MDT4285952.1"/>
    </source>
</evidence>
<proteinExistence type="predicted"/>